<evidence type="ECO:0000256" key="6">
    <source>
        <dbReference type="ARBA" id="ARBA00023239"/>
    </source>
</evidence>
<protein>
    <recommendedName>
        <fullName evidence="2">prephenate dehydratase</fullName>
        <ecNumber evidence="2">4.2.1.51</ecNumber>
    </recommendedName>
</protein>
<reference evidence="11 12" key="1">
    <citation type="submission" date="2020-08" db="EMBL/GenBank/DDBJ databases">
        <title>Genomic Encyclopedia of Type Strains, Phase IV (KMG-IV): sequencing the most valuable type-strain genomes for metagenomic binning, comparative biology and taxonomic classification.</title>
        <authorList>
            <person name="Goeker M."/>
        </authorList>
    </citation>
    <scope>NUCLEOTIDE SEQUENCE [LARGE SCALE GENOMIC DNA]</scope>
    <source>
        <strain evidence="11 12">DSM 22198</strain>
    </source>
</reference>
<evidence type="ECO:0000259" key="9">
    <source>
        <dbReference type="PROSITE" id="PS51171"/>
    </source>
</evidence>
<evidence type="ECO:0000313" key="12">
    <source>
        <dbReference type="Proteomes" id="UP000539175"/>
    </source>
</evidence>
<dbReference type="PIRSF" id="PIRSF001500">
    <property type="entry name" value="Chor_mut_pdt_Ppr"/>
    <property type="match status" value="1"/>
</dbReference>
<dbReference type="EC" id="4.2.1.51" evidence="2"/>
<dbReference type="PANTHER" id="PTHR21022">
    <property type="entry name" value="PREPHENATE DEHYDRATASE P PROTEIN"/>
    <property type="match status" value="1"/>
</dbReference>
<dbReference type="InterPro" id="IPR001086">
    <property type="entry name" value="Preph_deHydtase"/>
</dbReference>
<evidence type="ECO:0000256" key="8">
    <source>
        <dbReference type="PIRSR" id="PIRSR001500-2"/>
    </source>
</evidence>
<dbReference type="CDD" id="cd13631">
    <property type="entry name" value="PBP2_Ct-PDT_like"/>
    <property type="match status" value="1"/>
</dbReference>
<dbReference type="PROSITE" id="PS51671">
    <property type="entry name" value="ACT"/>
    <property type="match status" value="1"/>
</dbReference>
<dbReference type="Pfam" id="PF00800">
    <property type="entry name" value="PDT"/>
    <property type="match status" value="1"/>
</dbReference>
<keyword evidence="3" id="KW-0028">Amino-acid biosynthesis</keyword>
<dbReference type="RefSeq" id="WP_184801881.1">
    <property type="nucleotide sequence ID" value="NZ_JACIIZ010000008.1"/>
</dbReference>
<dbReference type="PANTHER" id="PTHR21022:SF19">
    <property type="entry name" value="PREPHENATE DEHYDRATASE-RELATED"/>
    <property type="match status" value="1"/>
</dbReference>
<sequence length="294" mass="31739">MSSSVREADNTIAYQGAPGANSDLACRRVFPGMVPLPCHSFEDAFAAVTEGRARLAMIPIENSVAGRVADMHHLLPQGGLHIIGEHFQRVVHCLVAPKGATLDGLKKVHSHIQALSQCRGYLREHGLEPVTHADTAGAAADVAQWGDPTQGAIASDLAAEIYGLDILAQGIEDADHNTTRFLILAREAEVAPRGQGPVITSFVFRVRSVPAALYKAMGGFATNGINMTKLESYMVGGRFASTQFYADVEGHPEDRPLRLALEELDFFARELKILGVYPAHPFRTESSQQDDGQD</sequence>
<organism evidence="11 12">
    <name type="scientific">Nitrospirillum iridis</name>
    <dbReference type="NCBI Taxonomy" id="765888"/>
    <lineage>
        <taxon>Bacteria</taxon>
        <taxon>Pseudomonadati</taxon>
        <taxon>Pseudomonadota</taxon>
        <taxon>Alphaproteobacteria</taxon>
        <taxon>Rhodospirillales</taxon>
        <taxon>Azospirillaceae</taxon>
        <taxon>Nitrospirillum</taxon>
    </lineage>
</organism>
<keyword evidence="12" id="KW-1185">Reference proteome</keyword>
<dbReference type="Proteomes" id="UP000539175">
    <property type="component" value="Unassembled WGS sequence"/>
</dbReference>
<dbReference type="SUPFAM" id="SSF53850">
    <property type="entry name" value="Periplasmic binding protein-like II"/>
    <property type="match status" value="1"/>
</dbReference>
<keyword evidence="5" id="KW-0584">Phenylalanine biosynthesis</keyword>
<gene>
    <name evidence="11" type="ORF">FHS74_003003</name>
</gene>
<evidence type="ECO:0000256" key="5">
    <source>
        <dbReference type="ARBA" id="ARBA00023222"/>
    </source>
</evidence>
<dbReference type="NCBIfam" id="NF008866">
    <property type="entry name" value="PRK11899.1"/>
    <property type="match status" value="1"/>
</dbReference>
<evidence type="ECO:0000256" key="7">
    <source>
        <dbReference type="ARBA" id="ARBA00047848"/>
    </source>
</evidence>
<dbReference type="InterPro" id="IPR002912">
    <property type="entry name" value="ACT_dom"/>
</dbReference>
<evidence type="ECO:0000256" key="1">
    <source>
        <dbReference type="ARBA" id="ARBA00004741"/>
    </source>
</evidence>
<dbReference type="UniPathway" id="UPA00121">
    <property type="reaction ID" value="UER00345"/>
</dbReference>
<dbReference type="Gene3D" id="3.30.70.260">
    <property type="match status" value="1"/>
</dbReference>
<name>A0A7X0AYK0_9PROT</name>
<dbReference type="InterPro" id="IPR045865">
    <property type="entry name" value="ACT-like_dom_sf"/>
</dbReference>
<dbReference type="Gene3D" id="3.40.190.10">
    <property type="entry name" value="Periplasmic binding protein-like II"/>
    <property type="match status" value="2"/>
</dbReference>
<evidence type="ECO:0000313" key="11">
    <source>
        <dbReference type="EMBL" id="MBB6252443.1"/>
    </source>
</evidence>
<dbReference type="GO" id="GO:0004664">
    <property type="term" value="F:prephenate dehydratase activity"/>
    <property type="evidence" value="ECO:0007669"/>
    <property type="project" value="UniProtKB-EC"/>
</dbReference>
<feature type="domain" description="Prephenate dehydratase" evidence="9">
    <location>
        <begin position="11"/>
        <end position="186"/>
    </location>
</feature>
<dbReference type="InterPro" id="IPR008242">
    <property type="entry name" value="Chor_mutase/pphenate_deHydtase"/>
</dbReference>
<evidence type="ECO:0000256" key="2">
    <source>
        <dbReference type="ARBA" id="ARBA00013147"/>
    </source>
</evidence>
<dbReference type="InterPro" id="IPR018528">
    <property type="entry name" value="Preph_deHydtase_CS"/>
</dbReference>
<feature type="domain" description="ACT" evidence="10">
    <location>
        <begin position="201"/>
        <end position="278"/>
    </location>
</feature>
<comment type="catalytic activity">
    <reaction evidence="7">
        <text>prephenate + H(+) = 3-phenylpyruvate + CO2 + H2O</text>
        <dbReference type="Rhea" id="RHEA:21648"/>
        <dbReference type="ChEBI" id="CHEBI:15377"/>
        <dbReference type="ChEBI" id="CHEBI:15378"/>
        <dbReference type="ChEBI" id="CHEBI:16526"/>
        <dbReference type="ChEBI" id="CHEBI:18005"/>
        <dbReference type="ChEBI" id="CHEBI:29934"/>
        <dbReference type="EC" id="4.2.1.51"/>
    </reaction>
</comment>
<evidence type="ECO:0000256" key="3">
    <source>
        <dbReference type="ARBA" id="ARBA00022605"/>
    </source>
</evidence>
<keyword evidence="6 11" id="KW-0456">Lyase</keyword>
<feature type="site" description="Essential for prephenate dehydratase activity" evidence="8">
    <location>
        <position position="179"/>
    </location>
</feature>
<dbReference type="AlphaFoldDB" id="A0A7X0AYK0"/>
<dbReference type="PROSITE" id="PS00857">
    <property type="entry name" value="PREPHENATE_DEHYDR_1"/>
    <property type="match status" value="1"/>
</dbReference>
<dbReference type="CDD" id="cd04905">
    <property type="entry name" value="ACT_CM-PDT"/>
    <property type="match status" value="1"/>
</dbReference>
<comment type="caution">
    <text evidence="11">The sequence shown here is derived from an EMBL/GenBank/DDBJ whole genome shotgun (WGS) entry which is preliminary data.</text>
</comment>
<accession>A0A7X0AYK0</accession>
<dbReference type="EMBL" id="JACIIZ010000008">
    <property type="protein sequence ID" value="MBB6252443.1"/>
    <property type="molecule type" value="Genomic_DNA"/>
</dbReference>
<dbReference type="SUPFAM" id="SSF55021">
    <property type="entry name" value="ACT-like"/>
    <property type="match status" value="1"/>
</dbReference>
<dbReference type="GO" id="GO:0005737">
    <property type="term" value="C:cytoplasm"/>
    <property type="evidence" value="ECO:0007669"/>
    <property type="project" value="TreeGrafter"/>
</dbReference>
<keyword evidence="4" id="KW-0057">Aromatic amino acid biosynthesis</keyword>
<comment type="pathway">
    <text evidence="1">Amino-acid biosynthesis; L-phenylalanine biosynthesis; phenylpyruvate from prephenate: step 1/1.</text>
</comment>
<evidence type="ECO:0000259" key="10">
    <source>
        <dbReference type="PROSITE" id="PS51671"/>
    </source>
</evidence>
<proteinExistence type="predicted"/>
<evidence type="ECO:0000256" key="4">
    <source>
        <dbReference type="ARBA" id="ARBA00023141"/>
    </source>
</evidence>
<dbReference type="GO" id="GO:0009094">
    <property type="term" value="P:L-phenylalanine biosynthetic process"/>
    <property type="evidence" value="ECO:0007669"/>
    <property type="project" value="UniProtKB-UniPathway"/>
</dbReference>
<dbReference type="PROSITE" id="PS51171">
    <property type="entry name" value="PREPHENATE_DEHYDR_3"/>
    <property type="match status" value="1"/>
</dbReference>